<accession>A0A1Q9F6H3</accession>
<dbReference type="SUPFAM" id="SSF63570">
    <property type="entry name" value="PABC (PABP) domain"/>
    <property type="match status" value="1"/>
</dbReference>
<dbReference type="PROSITE" id="PS51309">
    <property type="entry name" value="PABC"/>
    <property type="match status" value="1"/>
</dbReference>
<evidence type="ECO:0000313" key="4">
    <source>
        <dbReference type="Proteomes" id="UP000186817"/>
    </source>
</evidence>
<feature type="compositionally biased region" description="Basic residues" evidence="1">
    <location>
        <begin position="206"/>
        <end position="218"/>
    </location>
</feature>
<feature type="region of interest" description="Disordered" evidence="1">
    <location>
        <begin position="193"/>
        <end position="405"/>
    </location>
</feature>
<dbReference type="InterPro" id="IPR002004">
    <property type="entry name" value="PABP_HYD_C"/>
</dbReference>
<dbReference type="EMBL" id="LSRX01000005">
    <property type="protein sequence ID" value="OLQ15232.1"/>
    <property type="molecule type" value="Genomic_DNA"/>
</dbReference>
<sequence length="793" mass="84923">MTPTAEGEGEDGGAGMSREEQKEEEDDEEHVKNRSKVSAVSFKPPSPERERTLLGELLFLKLQMLLGKESPVEMSSKVVGMLLQLPLPELRQLVGSSSLLRQRLAEALKLLGIQQAGPTSTSSEAAPEMRPPVARQAELLFVALSCLLGDRDLALSLTSSLQRRLTEAELVGCLVEEKRLRTSIKALSKTLEKELKDEKGAEPKSRARSRRRSQRKKAPLPAQPQQAQPPPQPGAAKRNLTGPSPGAERGPAPAGGNAGRPAFQPRPAGTVASLQAPPKKPDSPQAAPATSAAAAAAAATSATAATPGGASAAAAGPAVAKDEATAAPEVKQVQVPLGTAPSASTSSGKAMQRSQSQAPQASAPTPVAEASRAARAASAEPDPKRHQDSGQSRRPQRTKRKGHVWSPVTDAFEAPTEASGRARYQYHCEVLRGSIQGKRCRNLLYLLVGLVGVIRDYLYGGDSMAGLPGRIPLPGGLEDDADLEVDPPKRLGGRAAESGERHESPKKARQEPAVESGAVTMDALRTLLAEQSVSLLQAQQLQITTALSAFEDRQQGRMDKLESKVLDQGSVVEGLEAQLRDLGDRLSKVEQGGQPAVGHGPDRRSTLVFGGWSTDTRRQVLLHQLDKALQGLHLKSSLDSDPFTTGARRSVALCQFRTRAQESPGDARQRMLHVIQTVNAAKLEMEGGSRPLWASFSKSPEERGRAALAAVVRKIILQHAPHRIADLDTEYPTGRTWVREDQISGMGAAPPEARDARVVKTKGGEGWLDEKTLARWLELDIQVVRQMVAEHNF</sequence>
<feature type="region of interest" description="Disordered" evidence="1">
    <location>
        <begin position="1"/>
        <end position="48"/>
    </location>
</feature>
<comment type="caution">
    <text evidence="3">The sequence shown here is derived from an EMBL/GenBank/DDBJ whole genome shotgun (WGS) entry which is preliminary data.</text>
</comment>
<feature type="compositionally biased region" description="Basic and acidic residues" evidence="1">
    <location>
        <begin position="497"/>
        <end position="512"/>
    </location>
</feature>
<feature type="compositionally biased region" description="Basic and acidic residues" evidence="1">
    <location>
        <begin position="193"/>
        <end position="205"/>
    </location>
</feature>
<feature type="domain" description="PABC" evidence="2">
    <location>
        <begin position="34"/>
        <end position="116"/>
    </location>
</feature>
<evidence type="ECO:0000313" key="3">
    <source>
        <dbReference type="EMBL" id="OLQ15232.1"/>
    </source>
</evidence>
<feature type="compositionally biased region" description="Polar residues" evidence="1">
    <location>
        <begin position="341"/>
        <end position="353"/>
    </location>
</feature>
<name>A0A1Q9F6H3_SYMMI</name>
<dbReference type="Pfam" id="PF00658">
    <property type="entry name" value="MLLE"/>
    <property type="match status" value="1"/>
</dbReference>
<protein>
    <recommendedName>
        <fullName evidence="2">PABC domain-containing protein</fullName>
    </recommendedName>
</protein>
<gene>
    <name evidence="3" type="ORF">AK812_SmicGene483</name>
</gene>
<dbReference type="SMART" id="SM00517">
    <property type="entry name" value="PolyA"/>
    <property type="match status" value="1"/>
</dbReference>
<keyword evidence="4" id="KW-1185">Reference proteome</keyword>
<dbReference type="GO" id="GO:0003723">
    <property type="term" value="F:RNA binding"/>
    <property type="evidence" value="ECO:0007669"/>
    <property type="project" value="InterPro"/>
</dbReference>
<proteinExistence type="predicted"/>
<reference evidence="3 4" key="1">
    <citation type="submission" date="2016-02" db="EMBL/GenBank/DDBJ databases">
        <title>Genome analysis of coral dinoflagellate symbionts highlights evolutionary adaptations to a symbiotic lifestyle.</title>
        <authorList>
            <person name="Aranda M."/>
            <person name="Li Y."/>
            <person name="Liew Y.J."/>
            <person name="Baumgarten S."/>
            <person name="Simakov O."/>
            <person name="Wilson M."/>
            <person name="Piel J."/>
            <person name="Ashoor H."/>
            <person name="Bougouffa S."/>
            <person name="Bajic V.B."/>
            <person name="Ryu T."/>
            <person name="Ravasi T."/>
            <person name="Bayer T."/>
            <person name="Micklem G."/>
            <person name="Kim H."/>
            <person name="Bhak J."/>
            <person name="Lajeunesse T.C."/>
            <person name="Voolstra C.R."/>
        </authorList>
    </citation>
    <scope>NUCLEOTIDE SEQUENCE [LARGE SCALE GENOMIC DNA]</scope>
    <source>
        <strain evidence="3 4">CCMP2467</strain>
    </source>
</reference>
<feature type="compositionally biased region" description="Low complexity" evidence="1">
    <location>
        <begin position="286"/>
        <end position="318"/>
    </location>
</feature>
<dbReference type="InterPro" id="IPR036053">
    <property type="entry name" value="PABP-dom"/>
</dbReference>
<feature type="compositionally biased region" description="Low complexity" evidence="1">
    <location>
        <begin position="354"/>
        <end position="380"/>
    </location>
</feature>
<dbReference type="AlphaFoldDB" id="A0A1Q9F6H3"/>
<feature type="compositionally biased region" description="Low complexity" evidence="1">
    <location>
        <begin position="242"/>
        <end position="262"/>
    </location>
</feature>
<dbReference type="Proteomes" id="UP000186817">
    <property type="component" value="Unassembled WGS sequence"/>
</dbReference>
<feature type="region of interest" description="Disordered" evidence="1">
    <location>
        <begin position="478"/>
        <end position="515"/>
    </location>
</feature>
<evidence type="ECO:0000256" key="1">
    <source>
        <dbReference type="SAM" id="MobiDB-lite"/>
    </source>
</evidence>
<evidence type="ECO:0000259" key="2">
    <source>
        <dbReference type="PROSITE" id="PS51309"/>
    </source>
</evidence>
<dbReference type="Gene3D" id="1.10.1900.10">
    <property type="entry name" value="c-terminal domain of poly(a) binding protein"/>
    <property type="match status" value="1"/>
</dbReference>
<organism evidence="3 4">
    <name type="scientific">Symbiodinium microadriaticum</name>
    <name type="common">Dinoflagellate</name>
    <name type="synonym">Zooxanthella microadriatica</name>
    <dbReference type="NCBI Taxonomy" id="2951"/>
    <lineage>
        <taxon>Eukaryota</taxon>
        <taxon>Sar</taxon>
        <taxon>Alveolata</taxon>
        <taxon>Dinophyceae</taxon>
        <taxon>Suessiales</taxon>
        <taxon>Symbiodiniaceae</taxon>
        <taxon>Symbiodinium</taxon>
    </lineage>
</organism>
<feature type="compositionally biased region" description="Basic residues" evidence="1">
    <location>
        <begin position="394"/>
        <end position="403"/>
    </location>
</feature>